<dbReference type="AlphaFoldDB" id="A0AAQ4RF12"/>
<evidence type="ECO:0000256" key="4">
    <source>
        <dbReference type="ARBA" id="ARBA00022989"/>
    </source>
</evidence>
<organism evidence="13 14">
    <name type="scientific">Gasterosteus aculeatus aculeatus</name>
    <name type="common">three-spined stickleback</name>
    <dbReference type="NCBI Taxonomy" id="481459"/>
    <lineage>
        <taxon>Eukaryota</taxon>
        <taxon>Metazoa</taxon>
        <taxon>Chordata</taxon>
        <taxon>Craniata</taxon>
        <taxon>Vertebrata</taxon>
        <taxon>Euteleostomi</taxon>
        <taxon>Actinopterygii</taxon>
        <taxon>Neopterygii</taxon>
        <taxon>Teleostei</taxon>
        <taxon>Neoteleostei</taxon>
        <taxon>Acanthomorphata</taxon>
        <taxon>Eupercaria</taxon>
        <taxon>Perciformes</taxon>
        <taxon>Cottioidei</taxon>
        <taxon>Gasterosteales</taxon>
        <taxon>Gasterosteidae</taxon>
        <taxon>Gasterosteus</taxon>
    </lineage>
</organism>
<dbReference type="PANTHER" id="PTHR13800">
    <property type="entry name" value="TRANSIENT RECEPTOR POTENTIAL CATION CHANNEL, SUBFAMILY M, MEMBER 6"/>
    <property type="match status" value="1"/>
</dbReference>
<evidence type="ECO:0000256" key="5">
    <source>
        <dbReference type="ARBA" id="ARBA00023065"/>
    </source>
</evidence>
<sequence length="1175" mass="134192">LKPKQGGRTHSPRGLAGRMKEKSHWASGRVGDINFVGATKTRGKFVRVRSDTDPVLIYQMLMEWGLAPPHLVVALVGGDEMTQMKPWLRDILRKGLVKAAQSTGAWILTNGLRFGITKHLGQAVRDHSLASTSSKVRVVAIGIAPWNMIHNREALVEEPAVYEPQDLPHGSVYSLDSNHSHFVLVEEDPDRPGATSEMRVKLLKHISLQRTGYGGAGSFEIPVLCFLVHGEPKILKVRIGNSTPWLILAGSGGVADMLVTLMNRGCWDEDAVRELLLDTFPNAHHGTDVRNWVKLIQRILDHGHLLTVHDPEQESSELDTVILKALVKACKSQSQEAQDFLDELKLAVAWNRVDIAKSDIFNGDVEWKACDLEEVMMDALINDKPDFVRLFVDNGVNLGEFLTYGRLQELYWSVSEKSLFHNLLLKKYEEKQLLLGAGRTPGPPGHHPPEGDRKPRFTLFEVAKVLKDFLHDSCKGFYQRVPTVSEGRLFHTQKNMAESEERCEHPWRDLFLWAVLQNRQQMANYFWAMGPEAVAAALAGCKILKEMARLESEAESARSMKEAKYEQFALDVFGECYSNSEDRAYALLVRRTHCWSKSTVLNLATEADAKAFFAHDGVQALLTKIWWGAMTTDTGISKLVASFFFPPLIWTNLIKFSDEELDNKLSQGQFVELDSLDTEKALLLSDDDDPLDPSPEGQGAQSCASVWWRFLHRRWRRFWSAAVTVFLGNVIMYFAFLFLFTYVLLLDFRPPPPLGPGPTEIMLYFWVFTLVLEELRQSFFTDEEMSILKKFKLYVEDNWNKCDMVAILLFVVGVSCRMAEDTYEAGRTVLAIDFMVFTLRLIHIFAIHKQLGPKIIIVERMMKDVFFFLFFLSVWMIAYGVATQALLHPNDPRIDWVFRRALYRPYLHIFGQIPLEEIDAARMPEINCTNDSEEIILGLRPPCPNIYANWLVILLLVIFLLVTNVLLLNLLIAMFSYTFQVVQGNADIFWKFQRYNLIVEYHSRPALAPPFIIISHLSQLLLSLVKKPASKHEHLERELPEGLDQRLITWETVQKENYLAKLEHQHWESSEERLKTFLHLCPRVQSLLKIVSGFKDQDKRLVSMDAQVSRRCSVVKPVLCCFYHSLVSHVRETLHKPTFLASPTGQILWRGVVLDGRVLRSKHTQVRERCAESSK</sequence>
<dbReference type="Ensembl" id="ENSGACT00000030492.1">
    <property type="protein sequence ID" value="ENSGACP00000062115.1"/>
    <property type="gene ID" value="ENSGACG00000017149.2"/>
</dbReference>
<dbReference type="Pfam" id="PF00520">
    <property type="entry name" value="Ion_trans"/>
    <property type="match status" value="1"/>
</dbReference>
<dbReference type="GO" id="GO:0099604">
    <property type="term" value="F:ligand-gated calcium channel activity"/>
    <property type="evidence" value="ECO:0007669"/>
    <property type="project" value="TreeGrafter"/>
</dbReference>
<keyword evidence="4 9" id="KW-1133">Transmembrane helix</keyword>
<keyword evidence="5" id="KW-0406">Ion transport</keyword>
<dbReference type="InterPro" id="IPR057366">
    <property type="entry name" value="TRPM-like"/>
</dbReference>
<dbReference type="Proteomes" id="UP000007635">
    <property type="component" value="Chromosome II"/>
</dbReference>
<evidence type="ECO:0000256" key="2">
    <source>
        <dbReference type="ARBA" id="ARBA00022448"/>
    </source>
</evidence>
<evidence type="ECO:0000256" key="1">
    <source>
        <dbReference type="ARBA" id="ARBA00004141"/>
    </source>
</evidence>
<feature type="transmembrane region" description="Helical" evidence="9">
    <location>
        <begin position="947"/>
        <end position="972"/>
    </location>
</feature>
<feature type="region of interest" description="Disordered" evidence="8">
    <location>
        <begin position="1"/>
        <end position="23"/>
    </location>
</feature>
<feature type="transmembrane region" description="Helical" evidence="9">
    <location>
        <begin position="718"/>
        <end position="743"/>
    </location>
</feature>
<evidence type="ECO:0000259" key="11">
    <source>
        <dbReference type="Pfam" id="PF18139"/>
    </source>
</evidence>
<accession>A0AAQ4RF12</accession>
<dbReference type="InterPro" id="IPR005821">
    <property type="entry name" value="Ion_trans_dom"/>
</dbReference>
<evidence type="ECO:0000256" key="3">
    <source>
        <dbReference type="ARBA" id="ARBA00022692"/>
    </source>
</evidence>
<evidence type="ECO:0000256" key="7">
    <source>
        <dbReference type="ARBA" id="ARBA00023303"/>
    </source>
</evidence>
<comment type="subcellular location">
    <subcellularLocation>
        <location evidence="1">Membrane</location>
        <topology evidence="1">Multi-pass membrane protein</topology>
    </subcellularLocation>
</comment>
<keyword evidence="14" id="KW-1185">Reference proteome</keyword>
<feature type="domain" description="Ion transport" evidence="10">
    <location>
        <begin position="733"/>
        <end position="983"/>
    </location>
</feature>
<dbReference type="InterPro" id="IPR050927">
    <property type="entry name" value="TRPM"/>
</dbReference>
<dbReference type="Pfam" id="PF25508">
    <property type="entry name" value="TRPM2"/>
    <property type="match status" value="1"/>
</dbReference>
<feature type="transmembrane region" description="Helical" evidence="9">
    <location>
        <begin position="866"/>
        <end position="887"/>
    </location>
</feature>
<keyword evidence="2" id="KW-0813">Transport</keyword>
<dbReference type="Pfam" id="PF18139">
    <property type="entry name" value="LSDAT_euk"/>
    <property type="match status" value="1"/>
</dbReference>
<reference evidence="13 14" key="1">
    <citation type="journal article" date="2021" name="G3 (Bethesda)">
        <title>Improved contiguity of the threespine stickleback genome using long-read sequencing.</title>
        <authorList>
            <person name="Nath S."/>
            <person name="Shaw D.E."/>
            <person name="White M.A."/>
        </authorList>
    </citation>
    <scope>NUCLEOTIDE SEQUENCE [LARGE SCALE GENOMIC DNA]</scope>
    <source>
        <strain evidence="13 14">Lake Benthic</strain>
    </source>
</reference>
<evidence type="ECO:0000313" key="14">
    <source>
        <dbReference type="Proteomes" id="UP000007635"/>
    </source>
</evidence>
<evidence type="ECO:0000256" key="6">
    <source>
        <dbReference type="ARBA" id="ARBA00023136"/>
    </source>
</evidence>
<feature type="compositionally biased region" description="Basic residues" evidence="8">
    <location>
        <begin position="1"/>
        <end position="11"/>
    </location>
</feature>
<evidence type="ECO:0000259" key="12">
    <source>
        <dbReference type="Pfam" id="PF25508"/>
    </source>
</evidence>
<keyword evidence="6 9" id="KW-0472">Membrane</keyword>
<dbReference type="PANTHER" id="PTHR13800:SF5">
    <property type="entry name" value="TRANSIENT RECEPTOR POTENTIAL CATION CHANNEL SUBFAMILY M MEMBER 5"/>
    <property type="match status" value="1"/>
</dbReference>
<name>A0AAQ4RF12_GASAC</name>
<keyword evidence="3 9" id="KW-0812">Transmembrane</keyword>
<evidence type="ECO:0000259" key="10">
    <source>
        <dbReference type="Pfam" id="PF00520"/>
    </source>
</evidence>
<reference evidence="13" key="3">
    <citation type="submission" date="2025-09" db="UniProtKB">
        <authorList>
            <consortium name="Ensembl"/>
        </authorList>
    </citation>
    <scope>IDENTIFICATION</scope>
</reference>
<feature type="domain" description="TRPM SLOG" evidence="11">
    <location>
        <begin position="44"/>
        <end position="260"/>
    </location>
</feature>
<reference evidence="13" key="2">
    <citation type="submission" date="2025-08" db="UniProtKB">
        <authorList>
            <consortium name="Ensembl"/>
        </authorList>
    </citation>
    <scope>IDENTIFICATION</scope>
</reference>
<proteinExistence type="predicted"/>
<feature type="domain" description="TRPM-like" evidence="12">
    <location>
        <begin position="359"/>
        <end position="615"/>
    </location>
</feature>
<evidence type="ECO:0000313" key="13">
    <source>
        <dbReference type="Ensembl" id="ENSGACP00000062115.1"/>
    </source>
</evidence>
<dbReference type="InterPro" id="IPR041491">
    <property type="entry name" value="TRPM_SLOG"/>
</dbReference>
<dbReference type="GeneTree" id="ENSGT00940000160588"/>
<evidence type="ECO:0000256" key="8">
    <source>
        <dbReference type="SAM" id="MobiDB-lite"/>
    </source>
</evidence>
<evidence type="ECO:0000256" key="9">
    <source>
        <dbReference type="SAM" id="Phobius"/>
    </source>
</evidence>
<dbReference type="GO" id="GO:0005886">
    <property type="term" value="C:plasma membrane"/>
    <property type="evidence" value="ECO:0007669"/>
    <property type="project" value="TreeGrafter"/>
</dbReference>
<protein>
    <submittedName>
        <fullName evidence="13">Transient receptor potential cation channel, subfamily M, member 5</fullName>
    </submittedName>
</protein>
<keyword evidence="7" id="KW-0407">Ion channel</keyword>
<dbReference type="GO" id="GO:0005227">
    <property type="term" value="F:calcium-activated cation channel activity"/>
    <property type="evidence" value="ECO:0007669"/>
    <property type="project" value="TreeGrafter"/>
</dbReference>